<dbReference type="Proteomes" id="UP000225722">
    <property type="component" value="Segment"/>
</dbReference>
<organism evidence="1 2">
    <name type="scientific">Nodularia phage vB_NpeS-2AV2</name>
    <dbReference type="NCBI Taxonomy" id="1777122"/>
    <lineage>
        <taxon>Viruses</taxon>
        <taxon>Duplodnaviria</taxon>
        <taxon>Heunggongvirae</taxon>
        <taxon>Uroviricota</taxon>
        <taxon>Caudoviricetes</taxon>
        <taxon>Ravarandavirus</taxon>
        <taxon>Ravarandavirus rv2AV2</taxon>
    </lineage>
</organism>
<name>A0A1L2BWT7_9CAUD</name>
<accession>A0A1L2BWT7</accession>
<reference evidence="2" key="1">
    <citation type="submission" date="2015-12" db="EMBL/GenBank/DDBJ databases">
        <authorList>
            <person name="Sencilo A."/>
            <person name="Bamford D.H."/>
            <person name="Roine E."/>
        </authorList>
    </citation>
    <scope>NUCLEOTIDE SEQUENCE [LARGE SCALE GENOMIC DNA]</scope>
</reference>
<evidence type="ECO:0000313" key="2">
    <source>
        <dbReference type="Proteomes" id="UP000225722"/>
    </source>
</evidence>
<keyword evidence="2" id="KW-1185">Reference proteome</keyword>
<gene>
    <name evidence="1" type="ORF">2AV2_41</name>
</gene>
<sequence length="65" mass="7739">MSQLKIVEDNLFVFVLNFSDTVVDLYEVLKVYNQYAFLSDDFFPDIYENLCVNAYNARNMEDLRI</sequence>
<evidence type="ECO:0000313" key="1">
    <source>
        <dbReference type="EMBL" id="ALY07493.1"/>
    </source>
</evidence>
<proteinExistence type="predicted"/>
<dbReference type="EMBL" id="KU230356">
    <property type="protein sequence ID" value="ALY07493.1"/>
    <property type="molecule type" value="Genomic_DNA"/>
</dbReference>
<protein>
    <submittedName>
        <fullName evidence="1">Uncharacterized protein</fullName>
    </submittedName>
</protein>